<dbReference type="PANTHER" id="PTHR48475:SF2">
    <property type="entry name" value="RIBONUCLEASE H"/>
    <property type="match status" value="1"/>
</dbReference>
<dbReference type="Gene3D" id="3.30.70.270">
    <property type="match status" value="2"/>
</dbReference>
<dbReference type="GO" id="GO:0003676">
    <property type="term" value="F:nucleic acid binding"/>
    <property type="evidence" value="ECO:0007669"/>
    <property type="project" value="InterPro"/>
</dbReference>
<evidence type="ECO:0000313" key="2">
    <source>
        <dbReference type="EMBL" id="KAI5350765.1"/>
    </source>
</evidence>
<dbReference type="Pfam" id="PF17919">
    <property type="entry name" value="RT_RNaseH_2"/>
    <property type="match status" value="1"/>
</dbReference>
<dbReference type="AlphaFoldDB" id="A0AAD5F2G4"/>
<comment type="caution">
    <text evidence="2">The sequence shown here is derived from an EMBL/GenBank/DDBJ whole genome shotgun (WGS) entry which is preliminary data.</text>
</comment>
<organism evidence="2 3">
    <name type="scientific">Prunus dulcis</name>
    <name type="common">Almond</name>
    <name type="synonym">Amygdalus dulcis</name>
    <dbReference type="NCBI Taxonomy" id="3755"/>
    <lineage>
        <taxon>Eukaryota</taxon>
        <taxon>Viridiplantae</taxon>
        <taxon>Streptophyta</taxon>
        <taxon>Embryophyta</taxon>
        <taxon>Tracheophyta</taxon>
        <taxon>Spermatophyta</taxon>
        <taxon>Magnoliopsida</taxon>
        <taxon>eudicotyledons</taxon>
        <taxon>Gunneridae</taxon>
        <taxon>Pentapetalae</taxon>
        <taxon>rosids</taxon>
        <taxon>fabids</taxon>
        <taxon>Rosales</taxon>
        <taxon>Rosaceae</taxon>
        <taxon>Amygdaloideae</taxon>
        <taxon>Amygdaleae</taxon>
        <taxon>Prunus</taxon>
    </lineage>
</organism>
<keyword evidence="3" id="KW-1185">Reference proteome</keyword>
<dbReference type="InterPro" id="IPR012337">
    <property type="entry name" value="RNaseH-like_sf"/>
</dbReference>
<gene>
    <name evidence="2" type="ORF">L3X38_003656</name>
</gene>
<dbReference type="SUPFAM" id="SSF56672">
    <property type="entry name" value="DNA/RNA polymerases"/>
    <property type="match status" value="1"/>
</dbReference>
<reference evidence="2 3" key="1">
    <citation type="journal article" date="2022" name="G3 (Bethesda)">
        <title>Whole-genome sequence and methylome profiling of the almond [Prunus dulcis (Mill.) D.A. Webb] cultivar 'Nonpareil'.</title>
        <authorList>
            <person name="D'Amico-Willman K.M."/>
            <person name="Ouma W.Z."/>
            <person name="Meulia T."/>
            <person name="Sideli G.M."/>
            <person name="Gradziel T.M."/>
            <person name="Fresnedo-Ramirez J."/>
        </authorList>
    </citation>
    <scope>NUCLEOTIDE SEQUENCE [LARGE SCALE GENOMIC DNA]</scope>
    <source>
        <strain evidence="2">Clone GOH B32 T37-40</strain>
    </source>
</reference>
<dbReference type="EMBL" id="JAJFAZ020000001">
    <property type="protein sequence ID" value="KAI5350765.1"/>
    <property type="molecule type" value="Genomic_DNA"/>
</dbReference>
<dbReference type="InterPro" id="IPR036397">
    <property type="entry name" value="RNaseH_sf"/>
</dbReference>
<dbReference type="SUPFAM" id="SSF53098">
    <property type="entry name" value="Ribonuclease H-like"/>
    <property type="match status" value="1"/>
</dbReference>
<evidence type="ECO:0000313" key="3">
    <source>
        <dbReference type="Proteomes" id="UP001054821"/>
    </source>
</evidence>
<dbReference type="PANTHER" id="PTHR48475">
    <property type="entry name" value="RIBONUCLEASE H"/>
    <property type="match status" value="1"/>
</dbReference>
<sequence>MLVKSRTAEEHLHNLSLMFGILKDYRMRLNPTKCAFDVSSGKFLGFMINQREIEANPEKIKAIIDMERLKTQKDIQSLTGRVASLTSFISKATDKCVSFFKVLKGGKQHITWTAECDKAFQDFKNYMSKAQLLSKPLLGEVLFLYLLVSSTVVSSVLISNQKAKLPIFYVSKALQSVELRYPPIEQLALALKPETSGRLVKWAIELGEFDIQVRPRPAQKGQAIADFISELTSSVIPEPTNPCTDTEEHGAPNPKCFNPSVLVWILHVDDSANQQGCGAGLVLTTSDGVKIEYAFRFSFRTSNNKAEYEALLASLWLAKSMSAKQINIYNDSQLIRGDYVLREIHGGVCGDYSGFRSLAHKAFRQGYYCPTKHQDGKGQVKYAVVVVDYFTKWVEAEALATITAAIMENFV</sequence>
<dbReference type="Proteomes" id="UP001054821">
    <property type="component" value="Chromosome 1"/>
</dbReference>
<dbReference type="InterPro" id="IPR041577">
    <property type="entry name" value="RT_RNaseH_2"/>
</dbReference>
<feature type="domain" description="Reverse transcriptase/retrotransposon-derived protein RNase H-like" evidence="1">
    <location>
        <begin position="112"/>
        <end position="191"/>
    </location>
</feature>
<dbReference type="Gene3D" id="3.30.420.10">
    <property type="entry name" value="Ribonuclease H-like superfamily/Ribonuclease H"/>
    <property type="match status" value="1"/>
</dbReference>
<dbReference type="InterPro" id="IPR043128">
    <property type="entry name" value="Rev_trsase/Diguanyl_cyclase"/>
</dbReference>
<dbReference type="InterPro" id="IPR043502">
    <property type="entry name" value="DNA/RNA_pol_sf"/>
</dbReference>
<accession>A0AAD5F2G4</accession>
<name>A0AAD5F2G4_PRUDU</name>
<proteinExistence type="predicted"/>
<protein>
    <recommendedName>
        <fullName evidence="1">Reverse transcriptase/retrotransposon-derived protein RNase H-like domain-containing protein</fullName>
    </recommendedName>
</protein>
<evidence type="ECO:0000259" key="1">
    <source>
        <dbReference type="Pfam" id="PF17919"/>
    </source>
</evidence>